<evidence type="ECO:0000256" key="5">
    <source>
        <dbReference type="SAM" id="MobiDB-lite"/>
    </source>
</evidence>
<dbReference type="OrthoDB" id="191995at2759"/>
<dbReference type="InterPro" id="IPR057460">
    <property type="entry name" value="CAF17_C"/>
</dbReference>
<keyword evidence="3" id="KW-0496">Mitochondrion</keyword>
<evidence type="ECO:0000259" key="6">
    <source>
        <dbReference type="Pfam" id="PF25455"/>
    </source>
</evidence>
<dbReference type="AlphaFoldDB" id="A0A167CTM6"/>
<name>A0A167CTM6_9ASCO</name>
<organism evidence="7 8">
    <name type="scientific">Sugiyamaella lignohabitans</name>
    <dbReference type="NCBI Taxonomy" id="796027"/>
    <lineage>
        <taxon>Eukaryota</taxon>
        <taxon>Fungi</taxon>
        <taxon>Dikarya</taxon>
        <taxon>Ascomycota</taxon>
        <taxon>Saccharomycotina</taxon>
        <taxon>Dipodascomycetes</taxon>
        <taxon>Dipodascales</taxon>
        <taxon>Trichomonascaceae</taxon>
        <taxon>Sugiyamaella</taxon>
    </lineage>
</organism>
<comment type="similarity">
    <text evidence="4">Belongs to the GcvT family. CAF17/IBA57 subfamily.</text>
</comment>
<dbReference type="InterPro" id="IPR027266">
    <property type="entry name" value="TrmE/GcvT-like"/>
</dbReference>
<dbReference type="KEGG" id="slb:AWJ20_327"/>
<dbReference type="Proteomes" id="UP000189580">
    <property type="component" value="Chromosome a"/>
</dbReference>
<reference evidence="7 8" key="1">
    <citation type="submission" date="2016-02" db="EMBL/GenBank/DDBJ databases">
        <title>Complete genome sequence and transcriptome regulation of the pentose utilising yeast Sugiyamaella lignohabitans.</title>
        <authorList>
            <person name="Bellasio M."/>
            <person name="Peymann A."/>
            <person name="Valli M."/>
            <person name="Sipitzky M."/>
            <person name="Graf A."/>
            <person name="Sauer M."/>
            <person name="Marx H."/>
            <person name="Mattanovich D."/>
        </authorList>
    </citation>
    <scope>NUCLEOTIDE SEQUENCE [LARGE SCALE GENOMIC DNA]</scope>
    <source>
        <strain evidence="7 8">CBS 10342</strain>
    </source>
</reference>
<feature type="region of interest" description="Disordered" evidence="5">
    <location>
        <begin position="396"/>
        <end position="426"/>
    </location>
</feature>
<keyword evidence="2" id="KW-0809">Transit peptide</keyword>
<evidence type="ECO:0000313" key="8">
    <source>
        <dbReference type="Proteomes" id="UP000189580"/>
    </source>
</evidence>
<feature type="domain" description="CAF17 C-terminal" evidence="6">
    <location>
        <begin position="418"/>
        <end position="474"/>
    </location>
</feature>
<dbReference type="NCBIfam" id="TIGR03317">
    <property type="entry name" value="ygfZ_signature"/>
    <property type="match status" value="1"/>
</dbReference>
<feature type="region of interest" description="Disordered" evidence="5">
    <location>
        <begin position="315"/>
        <end position="369"/>
    </location>
</feature>
<evidence type="ECO:0000256" key="1">
    <source>
        <dbReference type="ARBA" id="ARBA00004305"/>
    </source>
</evidence>
<dbReference type="SUPFAM" id="SSF103025">
    <property type="entry name" value="Folate-binding domain"/>
    <property type="match status" value="1"/>
</dbReference>
<dbReference type="GO" id="GO:0016226">
    <property type="term" value="P:iron-sulfur cluster assembly"/>
    <property type="evidence" value="ECO:0007669"/>
    <property type="project" value="TreeGrafter"/>
</dbReference>
<dbReference type="InterPro" id="IPR045179">
    <property type="entry name" value="YgfZ/GcvT"/>
</dbReference>
<sequence>MVGGHVRSSQGVRTVAGSITPGLMRGLSYYTPQSPPPEPPLRGYTKLNRRLVYVRGQDAPKFLNGLITNHLTGPDDHGAFGFYAAFLNSKGRIISDSFIYPTHYSTLMSDTANAVGVGSRSTTGDGSSSSEVPGYLVECDSSLASSLVSMLKLHKLRSRVEISLVEDTGSSPKVWQVWDDSTVTDSLPLDITNQSILVPYCPSLVGASDSRAPGFGLRLVLPGNQTPLDVLSEAFVSADEFPECSPDAYHIRRLVYGIPEGASELPPNSSLPLDSCMDYMGGVDFNKGCYQGQELTIRSHHHGIVRKRIIPVVLSPPLTSDSNPDPATHSLDQSESSSQPSNKSSDELVQQEYELESEPALEYNPSSPVATSINSASLAGSSILDISASLGDSSRLARVTDNPSPFGVSKKSKPSSSSSSSPSLRPSGTLLSAIGNVGLALVRLEHFGSSTAQFAIQTPAGNIRVHGFQPYWWPSPDDNTDSSA</sequence>
<dbReference type="PANTHER" id="PTHR22602">
    <property type="entry name" value="TRANSFERASE CAF17, MITOCHONDRIAL-RELATED"/>
    <property type="match status" value="1"/>
</dbReference>
<evidence type="ECO:0000256" key="3">
    <source>
        <dbReference type="ARBA" id="ARBA00023128"/>
    </source>
</evidence>
<dbReference type="PANTHER" id="PTHR22602:SF0">
    <property type="entry name" value="TRANSFERASE CAF17, MITOCHONDRIAL-RELATED"/>
    <property type="match status" value="1"/>
</dbReference>
<dbReference type="RefSeq" id="XP_018734569.1">
    <property type="nucleotide sequence ID" value="XM_018880275.1"/>
</dbReference>
<evidence type="ECO:0000256" key="4">
    <source>
        <dbReference type="ARBA" id="ARBA00093447"/>
    </source>
</evidence>
<evidence type="ECO:0000313" key="7">
    <source>
        <dbReference type="EMBL" id="ANB12092.1"/>
    </source>
</evidence>
<dbReference type="GeneID" id="30035273"/>
<dbReference type="GO" id="GO:0005759">
    <property type="term" value="C:mitochondrial matrix"/>
    <property type="evidence" value="ECO:0007669"/>
    <property type="project" value="UniProtKB-SubCell"/>
</dbReference>
<accession>A0A167CTM6</accession>
<evidence type="ECO:0000256" key="2">
    <source>
        <dbReference type="ARBA" id="ARBA00022946"/>
    </source>
</evidence>
<proteinExistence type="inferred from homology"/>
<dbReference type="Gene3D" id="3.30.1360.120">
    <property type="entry name" value="Probable tRNA modification gtpase trme, domain 1"/>
    <property type="match status" value="2"/>
</dbReference>
<dbReference type="EMBL" id="CP014501">
    <property type="protein sequence ID" value="ANB12092.1"/>
    <property type="molecule type" value="Genomic_DNA"/>
</dbReference>
<feature type="compositionally biased region" description="Low complexity" evidence="5">
    <location>
        <begin position="330"/>
        <end position="343"/>
    </location>
</feature>
<protein>
    <submittedName>
        <fullName evidence="7">Iba57p</fullName>
    </submittedName>
</protein>
<feature type="compositionally biased region" description="Low complexity" evidence="5">
    <location>
        <begin position="414"/>
        <end position="426"/>
    </location>
</feature>
<dbReference type="Pfam" id="PF25455">
    <property type="entry name" value="Beta-barrel_CAF17_C"/>
    <property type="match status" value="1"/>
</dbReference>
<dbReference type="InterPro" id="IPR017703">
    <property type="entry name" value="YgfZ/GCV_T_CS"/>
</dbReference>
<keyword evidence="8" id="KW-1185">Reference proteome</keyword>
<gene>
    <name evidence="7" type="primary">IBA57</name>
    <name evidence="7" type="ORF">AWJ20_327</name>
</gene>
<comment type="subcellular location">
    <subcellularLocation>
        <location evidence="1">Mitochondrion matrix</location>
    </subcellularLocation>
</comment>